<evidence type="ECO:0000256" key="7">
    <source>
        <dbReference type="ARBA" id="ARBA00023136"/>
    </source>
</evidence>
<dbReference type="Pfam" id="PF00005">
    <property type="entry name" value="ABC_tran"/>
    <property type="match status" value="1"/>
</dbReference>
<keyword evidence="2" id="KW-1003">Cell membrane</keyword>
<gene>
    <name evidence="9" type="ORF">PRIO_5799</name>
</gene>
<dbReference type="InterPro" id="IPR027417">
    <property type="entry name" value="P-loop_NTPase"/>
</dbReference>
<evidence type="ECO:0000256" key="1">
    <source>
        <dbReference type="ARBA" id="ARBA00022448"/>
    </source>
</evidence>
<evidence type="ECO:0000256" key="6">
    <source>
        <dbReference type="ARBA" id="ARBA00022970"/>
    </source>
</evidence>
<keyword evidence="7" id="KW-0472">Membrane</keyword>
<dbReference type="SMART" id="SM00382">
    <property type="entry name" value="AAA"/>
    <property type="match status" value="1"/>
</dbReference>
<dbReference type="PANTHER" id="PTHR43166:SF30">
    <property type="entry name" value="METHIONINE IMPORT ATP-BINDING PROTEIN METN"/>
    <property type="match status" value="1"/>
</dbReference>
<dbReference type="HOGENOM" id="CLU_000604_1_23_9"/>
<dbReference type="GO" id="GO:0016887">
    <property type="term" value="F:ATP hydrolysis activity"/>
    <property type="evidence" value="ECO:0007669"/>
    <property type="project" value="InterPro"/>
</dbReference>
<dbReference type="Proteomes" id="UP000033163">
    <property type="component" value="Chromosome I"/>
</dbReference>
<sequence>MHLDRFVNHFEKESCCSFSDNASTILIYHFQKNDDTAKKIPYYLKRFLIKQFLNNCNTLSCGTKYCILGSSCSLGGGFHILALSGVSKSFDLKEGRYCAVDKVSLEVRAGAIHGIIGASGAGKSTLLRLINLLERPDAGTVTLDGRLLTEMPEKLLRRERQKIGMIFQQFNLVGNATVSRNVAIPLELAGAPRSGRMERVRECLHFVGLESKADQYPAQLSGGQRQRVAIARALANSPKLLLCDEPTSALDPGTTADILDVLQHIKDMLGVTVVIVTHELDVVRKICTDVSVMEGGRIVDSFSRRDGGFLAPEGHAGSYRERITGKAGEAHV</sequence>
<dbReference type="KEGG" id="pri:PRIO_5799"/>
<dbReference type="PANTHER" id="PTHR43166">
    <property type="entry name" value="AMINO ACID IMPORT ATP-BINDING PROTEIN"/>
    <property type="match status" value="1"/>
</dbReference>
<dbReference type="PROSITE" id="PS00211">
    <property type="entry name" value="ABC_TRANSPORTER_1"/>
    <property type="match status" value="1"/>
</dbReference>
<feature type="domain" description="ABC transporter" evidence="8">
    <location>
        <begin position="81"/>
        <end position="320"/>
    </location>
</feature>
<evidence type="ECO:0000313" key="9">
    <source>
        <dbReference type="EMBL" id="CQR58186.1"/>
    </source>
</evidence>
<dbReference type="GO" id="GO:0006865">
    <property type="term" value="P:amino acid transport"/>
    <property type="evidence" value="ECO:0007669"/>
    <property type="project" value="UniProtKB-KW"/>
</dbReference>
<keyword evidence="3" id="KW-0547">Nucleotide-binding</keyword>
<proteinExistence type="predicted"/>
<evidence type="ECO:0000256" key="3">
    <source>
        <dbReference type="ARBA" id="ARBA00022741"/>
    </source>
</evidence>
<keyword evidence="6" id="KW-0029">Amino-acid transport</keyword>
<keyword evidence="1" id="KW-0813">Transport</keyword>
<name>A0A0E4CZ43_9BACL</name>
<dbReference type="InterPro" id="IPR050086">
    <property type="entry name" value="MetN_ABC_transporter-like"/>
</dbReference>
<dbReference type="Gene3D" id="3.40.50.300">
    <property type="entry name" value="P-loop containing nucleotide triphosphate hydrolases"/>
    <property type="match status" value="1"/>
</dbReference>
<dbReference type="InterPro" id="IPR003439">
    <property type="entry name" value="ABC_transporter-like_ATP-bd"/>
</dbReference>
<dbReference type="InterPro" id="IPR003593">
    <property type="entry name" value="AAA+_ATPase"/>
</dbReference>
<accession>A0A0E4CZ43</accession>
<keyword evidence="4 9" id="KW-0067">ATP-binding</keyword>
<dbReference type="InterPro" id="IPR017871">
    <property type="entry name" value="ABC_transporter-like_CS"/>
</dbReference>
<evidence type="ECO:0000259" key="8">
    <source>
        <dbReference type="PROSITE" id="PS50893"/>
    </source>
</evidence>
<evidence type="ECO:0000256" key="2">
    <source>
        <dbReference type="ARBA" id="ARBA00022475"/>
    </source>
</evidence>
<dbReference type="PROSITE" id="PS50893">
    <property type="entry name" value="ABC_TRANSPORTER_2"/>
    <property type="match status" value="1"/>
</dbReference>
<protein>
    <submittedName>
        <fullName evidence="9">D-methionine ABC transporter, ATP-binding protein</fullName>
    </submittedName>
</protein>
<dbReference type="GO" id="GO:0005524">
    <property type="term" value="F:ATP binding"/>
    <property type="evidence" value="ECO:0007669"/>
    <property type="project" value="UniProtKB-KW"/>
</dbReference>
<keyword evidence="5" id="KW-1278">Translocase</keyword>
<evidence type="ECO:0000256" key="4">
    <source>
        <dbReference type="ARBA" id="ARBA00022840"/>
    </source>
</evidence>
<evidence type="ECO:0000313" key="10">
    <source>
        <dbReference type="Proteomes" id="UP000033163"/>
    </source>
</evidence>
<organism evidence="9 10">
    <name type="scientific">Paenibacillus riograndensis SBR5</name>
    <dbReference type="NCBI Taxonomy" id="1073571"/>
    <lineage>
        <taxon>Bacteria</taxon>
        <taxon>Bacillati</taxon>
        <taxon>Bacillota</taxon>
        <taxon>Bacilli</taxon>
        <taxon>Bacillales</taxon>
        <taxon>Paenibacillaceae</taxon>
        <taxon>Paenibacillus</taxon>
        <taxon>Paenibacillus sonchi group</taxon>
    </lineage>
</organism>
<evidence type="ECO:0000256" key="5">
    <source>
        <dbReference type="ARBA" id="ARBA00022967"/>
    </source>
</evidence>
<reference evidence="10" key="1">
    <citation type="submission" date="2015-03" db="EMBL/GenBank/DDBJ databases">
        <authorList>
            <person name="Wibberg D."/>
        </authorList>
    </citation>
    <scope>NUCLEOTIDE SEQUENCE [LARGE SCALE GENOMIC DNA]</scope>
</reference>
<dbReference type="AlphaFoldDB" id="A0A0E4CZ43"/>
<dbReference type="SUPFAM" id="SSF52540">
    <property type="entry name" value="P-loop containing nucleoside triphosphate hydrolases"/>
    <property type="match status" value="1"/>
</dbReference>
<dbReference type="EMBL" id="LN831776">
    <property type="protein sequence ID" value="CQR58186.1"/>
    <property type="molecule type" value="Genomic_DNA"/>
</dbReference>
<dbReference type="PATRIC" id="fig|1073571.4.peg.6226"/>